<name>A0AA36XKR0_9NEIS</name>
<accession>A0AA36XKR0</accession>
<proteinExistence type="predicted"/>
<comment type="caution">
    <text evidence="1">The sequence shown here is derived from an EMBL/GenBank/DDBJ whole genome shotgun (WGS) entry which is preliminary data.</text>
</comment>
<dbReference type="AlphaFoldDB" id="A0AA36XKR0"/>
<reference evidence="1 2" key="1">
    <citation type="submission" date="2011-05" db="EMBL/GenBank/DDBJ databases">
        <authorList>
            <person name="Muzny D."/>
            <person name="Qin X."/>
            <person name="Deng J."/>
            <person name="Jiang H."/>
            <person name="Liu Y."/>
            <person name="Qu J."/>
            <person name="Song X.-Z."/>
            <person name="Zhang L."/>
            <person name="Thornton R."/>
            <person name="Coyle M."/>
            <person name="Francisco L."/>
            <person name="Jackson L."/>
            <person name="Javaid M."/>
            <person name="Korchina V."/>
            <person name="Kovar C."/>
            <person name="Mata R."/>
            <person name="Mathew T."/>
            <person name="Ngo R."/>
            <person name="Nguyen L."/>
            <person name="Nguyen N."/>
            <person name="Okwuonu G."/>
            <person name="Ongeri F."/>
            <person name="Pham C."/>
            <person name="Simmons D."/>
            <person name="Wilczek-Boney K."/>
            <person name="Hale W."/>
            <person name="Jakkamsetti A."/>
            <person name="Pham P."/>
            <person name="Ruth R."/>
            <person name="San Lucas F."/>
            <person name="Warren J."/>
            <person name="Zhang J."/>
            <person name="Zhao Z."/>
            <person name="Zhou C."/>
            <person name="Zhu D."/>
            <person name="Lee S."/>
            <person name="Bess C."/>
            <person name="Blankenburg K."/>
            <person name="Forbes L."/>
            <person name="Fu Q."/>
            <person name="Gubbala S."/>
            <person name="Hirani K."/>
            <person name="Jayaseelan J.C."/>
            <person name="Lara F."/>
            <person name="Munidasa M."/>
            <person name="Palculict T."/>
            <person name="Patil S."/>
            <person name="Pu L.-L."/>
            <person name="Saada N."/>
            <person name="Tang L."/>
            <person name="Weissenberger G."/>
            <person name="Zhu Y."/>
            <person name="Hemphill L."/>
            <person name="Shang Y."/>
            <person name="Youmans B."/>
            <person name="Ayvaz T."/>
            <person name="Ross M."/>
            <person name="Santibanez J."/>
            <person name="Aqrawi P."/>
            <person name="Gross S."/>
            <person name="Joshi V."/>
            <person name="Fowler G."/>
            <person name="Nazareth L."/>
            <person name="Reid J."/>
            <person name="Worley K."/>
            <person name="Petrosino J."/>
            <person name="Highlander S."/>
            <person name="Gibbs R."/>
        </authorList>
    </citation>
    <scope>NUCLEOTIDE SEQUENCE [LARGE SCALE GENOMIC DNA]</scope>
    <source>
        <strain evidence="1 2">ATCC 33926</strain>
    </source>
</reference>
<dbReference type="Proteomes" id="UP000004982">
    <property type="component" value="Unassembled WGS sequence"/>
</dbReference>
<protein>
    <submittedName>
        <fullName evidence="1">Uncharacterized protein</fullName>
    </submittedName>
</protein>
<evidence type="ECO:0000313" key="1">
    <source>
        <dbReference type="EMBL" id="EGQ76841.1"/>
    </source>
</evidence>
<evidence type="ECO:0000313" key="2">
    <source>
        <dbReference type="Proteomes" id="UP000004982"/>
    </source>
</evidence>
<dbReference type="EMBL" id="AFQE01000075">
    <property type="protein sequence ID" value="EGQ76841.1"/>
    <property type="molecule type" value="Genomic_DNA"/>
</dbReference>
<gene>
    <name evidence="1" type="ORF">HMPREF9418_1561</name>
</gene>
<organism evidence="1 2">
    <name type="scientific">Neisseria macacae ATCC 33926</name>
    <dbReference type="NCBI Taxonomy" id="997348"/>
    <lineage>
        <taxon>Bacteria</taxon>
        <taxon>Pseudomonadati</taxon>
        <taxon>Pseudomonadota</taxon>
        <taxon>Betaproteobacteria</taxon>
        <taxon>Neisseriales</taxon>
        <taxon>Neisseriaceae</taxon>
        <taxon>Neisseria</taxon>
    </lineage>
</organism>
<sequence length="43" mass="5047">MMIKEISLPLEDYTKYKNISKGMFAISELYLVSLPKFDSKKVF</sequence>